<dbReference type="Pfam" id="PF00005">
    <property type="entry name" value="ABC_tran"/>
    <property type="match status" value="1"/>
</dbReference>
<gene>
    <name evidence="7" type="ORF">HQ605_10410</name>
</gene>
<evidence type="ECO:0000313" key="8">
    <source>
        <dbReference type="Proteomes" id="UP001520140"/>
    </source>
</evidence>
<evidence type="ECO:0000256" key="3">
    <source>
        <dbReference type="ARBA" id="ARBA00022741"/>
    </source>
</evidence>
<evidence type="ECO:0000256" key="4">
    <source>
        <dbReference type="ARBA" id="ARBA00022840"/>
    </source>
</evidence>
<accession>A0ABS7NU52</accession>
<feature type="transmembrane region" description="Helical" evidence="5">
    <location>
        <begin position="48"/>
        <end position="66"/>
    </location>
</feature>
<dbReference type="InterPro" id="IPR017871">
    <property type="entry name" value="ABC_transporter-like_CS"/>
</dbReference>
<evidence type="ECO:0000256" key="2">
    <source>
        <dbReference type="ARBA" id="ARBA00022448"/>
    </source>
</evidence>
<evidence type="ECO:0000256" key="1">
    <source>
        <dbReference type="ARBA" id="ARBA00005417"/>
    </source>
</evidence>
<keyword evidence="8" id="KW-1185">Reference proteome</keyword>
<dbReference type="Gene3D" id="3.40.50.300">
    <property type="entry name" value="P-loop containing nucleotide triphosphate hydrolases"/>
    <property type="match status" value="1"/>
</dbReference>
<dbReference type="InterPro" id="IPR027417">
    <property type="entry name" value="P-loop_NTPase"/>
</dbReference>
<dbReference type="RefSeq" id="WP_082833967.1">
    <property type="nucleotide sequence ID" value="NZ_JABUKE010000008.1"/>
</dbReference>
<name>A0ABS7NU52_9NOCA</name>
<keyword evidence="3" id="KW-0547">Nucleotide-binding</keyword>
<feature type="domain" description="ABC transporter" evidence="6">
    <location>
        <begin position="119"/>
        <end position="350"/>
    </location>
</feature>
<dbReference type="PANTHER" id="PTHR43335:SF4">
    <property type="entry name" value="ABC TRANSPORTER, ATP-BINDING PROTEIN"/>
    <property type="match status" value="1"/>
</dbReference>
<dbReference type="InterPro" id="IPR003439">
    <property type="entry name" value="ABC_transporter-like_ATP-bd"/>
</dbReference>
<keyword evidence="4 7" id="KW-0067">ATP-binding</keyword>
<comment type="caution">
    <text evidence="7">The sequence shown here is derived from an EMBL/GenBank/DDBJ whole genome shotgun (WGS) entry which is preliminary data.</text>
</comment>
<dbReference type="GO" id="GO:0005524">
    <property type="term" value="F:ATP binding"/>
    <property type="evidence" value="ECO:0007669"/>
    <property type="project" value="UniProtKB-KW"/>
</dbReference>
<keyword evidence="5" id="KW-1133">Transmembrane helix</keyword>
<evidence type="ECO:0000259" key="6">
    <source>
        <dbReference type="PROSITE" id="PS50893"/>
    </source>
</evidence>
<dbReference type="Proteomes" id="UP001520140">
    <property type="component" value="Unassembled WGS sequence"/>
</dbReference>
<proteinExistence type="inferred from homology"/>
<dbReference type="PANTHER" id="PTHR43335">
    <property type="entry name" value="ABC TRANSPORTER, ATP-BINDING PROTEIN"/>
    <property type="match status" value="1"/>
</dbReference>
<dbReference type="SMART" id="SM00382">
    <property type="entry name" value="AAA"/>
    <property type="match status" value="1"/>
</dbReference>
<keyword evidence="5" id="KW-0472">Membrane</keyword>
<dbReference type="PROSITE" id="PS00211">
    <property type="entry name" value="ABC_TRANSPORTER_1"/>
    <property type="match status" value="1"/>
</dbReference>
<reference evidence="7 8" key="1">
    <citation type="submission" date="2020-06" db="EMBL/GenBank/DDBJ databases">
        <title>Taxonomy, biology and ecology of Rhodococcus bacteria occurring in California pistachio and other woody hosts as revealed by genome sequence analyses.</title>
        <authorList>
            <person name="Gai Y."/>
            <person name="Riely B."/>
        </authorList>
    </citation>
    <scope>NUCLEOTIDE SEQUENCE [LARGE SCALE GENOMIC DNA]</scope>
    <source>
        <strain evidence="7 8">BP-284</strain>
    </source>
</reference>
<evidence type="ECO:0000313" key="7">
    <source>
        <dbReference type="EMBL" id="MBY6321237.1"/>
    </source>
</evidence>
<protein>
    <submittedName>
        <fullName evidence="7">ATP-binding cassette domain-containing protein</fullName>
    </submittedName>
</protein>
<evidence type="ECO:0000256" key="5">
    <source>
        <dbReference type="SAM" id="Phobius"/>
    </source>
</evidence>
<comment type="similarity">
    <text evidence="1">Belongs to the ABC transporter superfamily.</text>
</comment>
<dbReference type="SUPFAM" id="SSF52540">
    <property type="entry name" value="P-loop containing nucleoside triphosphate hydrolases"/>
    <property type="match status" value="1"/>
</dbReference>
<dbReference type="EMBL" id="JABUKG010000009">
    <property type="protein sequence ID" value="MBY6321237.1"/>
    <property type="molecule type" value="Genomic_DNA"/>
</dbReference>
<organism evidence="7 8">
    <name type="scientific">Rhodococcoides kroppenstedtii</name>
    <dbReference type="NCBI Taxonomy" id="293050"/>
    <lineage>
        <taxon>Bacteria</taxon>
        <taxon>Bacillati</taxon>
        <taxon>Actinomycetota</taxon>
        <taxon>Actinomycetes</taxon>
        <taxon>Mycobacteriales</taxon>
        <taxon>Nocardiaceae</taxon>
        <taxon>Rhodococcoides</taxon>
    </lineage>
</organism>
<sequence>MKSSNSRDRVAAMTPMRVVSSLELFSLLTIVVNRVTVHYPAITATGGPIHGLLYVATIVLALLLPFPRSAKWLAVIPGVGGILALWRARYIGAVADAQPTAGHAFDVELTEGDRSTAAVVVDCATATLSNATKIGPLTFSVPRGRITGLIGPNGAGKTTALRMLCGLVESDAGGICVEPSDCNDTAHCAHTGGSPADLGVLIESPGFLPGLTARQNLRVLTRLAGWADEVADTALERVGLTESADRRVSTYSLGMKQRLGLAAALLGHPSTIILDEPTNGLDPHGIVELRTFLRSLATDGVTVIIASHALDEIEELCDHVVAMNHGRVMFNGSPNRLLESRSGTIRCRTDDPAATRAVLEIFTGQGHSAQLDHDGAIVVMGEPHIAATLNDSAFAAGVVLTEISPVRPTLTDAFLAAMSSADAEGFRPPTPSTSTLAAVR</sequence>
<dbReference type="PROSITE" id="PS50893">
    <property type="entry name" value="ABC_TRANSPORTER_2"/>
    <property type="match status" value="1"/>
</dbReference>
<dbReference type="InterPro" id="IPR003593">
    <property type="entry name" value="AAA+_ATPase"/>
</dbReference>
<keyword evidence="2" id="KW-0813">Transport</keyword>
<keyword evidence="5" id="KW-0812">Transmembrane</keyword>